<protein>
    <submittedName>
        <fullName evidence="1">Uncharacterized protein</fullName>
    </submittedName>
</protein>
<proteinExistence type="predicted"/>
<evidence type="ECO:0000313" key="1">
    <source>
        <dbReference type="EMBL" id="QOY53239.1"/>
    </source>
</evidence>
<keyword evidence="2" id="KW-1185">Reference proteome</keyword>
<evidence type="ECO:0000313" key="2">
    <source>
        <dbReference type="Proteomes" id="UP000593994"/>
    </source>
</evidence>
<dbReference type="KEGG" id="sbal:HUE88_06045"/>
<dbReference type="Proteomes" id="UP000593994">
    <property type="component" value="Chromosome"/>
</dbReference>
<name>A0A7S7LZ57_9BACT</name>
<dbReference type="RefSeq" id="WP_194372092.1">
    <property type="nucleotide sequence ID" value="NZ_CP054492.1"/>
</dbReference>
<organism evidence="1 2">
    <name type="scientific">Candidatus Sulfurimonas baltica</name>
    <dbReference type="NCBI Taxonomy" id="2740404"/>
    <lineage>
        <taxon>Bacteria</taxon>
        <taxon>Pseudomonadati</taxon>
        <taxon>Campylobacterota</taxon>
        <taxon>Epsilonproteobacteria</taxon>
        <taxon>Campylobacterales</taxon>
        <taxon>Sulfurimonadaceae</taxon>
        <taxon>Sulfurimonas</taxon>
    </lineage>
</organism>
<dbReference type="AlphaFoldDB" id="A0A7S7LZ57"/>
<dbReference type="EMBL" id="CP054492">
    <property type="protein sequence ID" value="QOY53239.1"/>
    <property type="molecule type" value="Genomic_DNA"/>
</dbReference>
<accession>A0A7S7LZ57</accession>
<reference evidence="1 2" key="1">
    <citation type="submission" date="2020-05" db="EMBL/GenBank/DDBJ databases">
        <title>Sulfurimonas marisnigri, sp. nov., and Sulfurimonas baltica, sp. nov., manganese oxide reducing chemolithoautotrophs of the class Epsilonproteobacteria isolated from the pelagic redoxclines of the Black and Baltic Seas and emended description of the genus Sulfurimonas.</title>
        <authorList>
            <person name="Henkel J.V."/>
            <person name="Laudan C."/>
            <person name="Werner J."/>
            <person name="Neu T."/>
            <person name="Plewe S."/>
            <person name="Sproer C."/>
            <person name="Bunk B."/>
            <person name="Schulz-Vogt H.N."/>
        </authorList>
    </citation>
    <scope>NUCLEOTIDE SEQUENCE [LARGE SCALE GENOMIC DNA]</scope>
    <source>
        <strain evidence="1 2">GD2</strain>
    </source>
</reference>
<sequence length="186" mass="21481">MSTDTNNFNIKKIKGDYAELICKHHFELMGCHVNKVGIEELSPAFAKLKSDKQGIQSLKNRMQYMPDFLVVHPSQDNASFVEVKYRKNVSNDFLKEFSAELHVQYSDFIKDGIPVYFYVLTNSEPYVHIMKGKSLKYWEHTGGFYPVGESALDKFPFFKGIGENDSFNEVYAESIKIAIDDILWKQ</sequence>
<gene>
    <name evidence="1" type="ORF">HUE88_06045</name>
</gene>